<dbReference type="SUPFAM" id="SSF58104">
    <property type="entry name" value="Methyl-accepting chemotaxis protein (MCP) signaling domain"/>
    <property type="match status" value="1"/>
</dbReference>
<protein>
    <submittedName>
        <fullName evidence="13">Methyl-accepting chemotaxis sensory transducer with Cache sensor</fullName>
    </submittedName>
</protein>
<evidence type="ECO:0000256" key="5">
    <source>
        <dbReference type="ARBA" id="ARBA00022989"/>
    </source>
</evidence>
<feature type="transmembrane region" description="Helical" evidence="10">
    <location>
        <begin position="297"/>
        <end position="319"/>
    </location>
</feature>
<evidence type="ECO:0000256" key="9">
    <source>
        <dbReference type="PROSITE-ProRule" id="PRU00284"/>
    </source>
</evidence>
<feature type="domain" description="Methyl-accepting transducer" evidence="11">
    <location>
        <begin position="380"/>
        <end position="616"/>
    </location>
</feature>
<evidence type="ECO:0000259" key="12">
    <source>
        <dbReference type="PROSITE" id="PS50885"/>
    </source>
</evidence>
<dbReference type="Proteomes" id="UP000198749">
    <property type="component" value="Unassembled WGS sequence"/>
</dbReference>
<evidence type="ECO:0000256" key="8">
    <source>
        <dbReference type="ARBA" id="ARBA00029447"/>
    </source>
</evidence>
<gene>
    <name evidence="13" type="ORF">SAMN03080615_00709</name>
</gene>
<reference evidence="14" key="1">
    <citation type="submission" date="2016-10" db="EMBL/GenBank/DDBJ databases">
        <authorList>
            <person name="Varghese N."/>
            <person name="Submissions S."/>
        </authorList>
    </citation>
    <scope>NUCLEOTIDE SEQUENCE [LARGE SCALE GENOMIC DNA]</scope>
    <source>
        <strain evidence="14">DSM 18887</strain>
    </source>
</reference>
<dbReference type="Pfam" id="PF00015">
    <property type="entry name" value="MCPsignal"/>
    <property type="match status" value="1"/>
</dbReference>
<dbReference type="EMBL" id="FOGB01000002">
    <property type="protein sequence ID" value="SEQ21086.1"/>
    <property type="molecule type" value="Genomic_DNA"/>
</dbReference>
<keyword evidence="2" id="KW-1003">Cell membrane</keyword>
<evidence type="ECO:0000256" key="10">
    <source>
        <dbReference type="SAM" id="Phobius"/>
    </source>
</evidence>
<name>A0A1H9E5R6_9GAMM</name>
<evidence type="ECO:0000256" key="1">
    <source>
        <dbReference type="ARBA" id="ARBA00004651"/>
    </source>
</evidence>
<feature type="domain" description="HAMP" evidence="12">
    <location>
        <begin position="321"/>
        <end position="375"/>
    </location>
</feature>
<dbReference type="GO" id="GO:0005886">
    <property type="term" value="C:plasma membrane"/>
    <property type="evidence" value="ECO:0007669"/>
    <property type="project" value="UniProtKB-SubCell"/>
</dbReference>
<sequence>MKIRTKLLAFITVSVIVPILIISSFSIYEARVTALDNFETSSRKEITQIDNAFTLFFKAIADNVTYVADLPLVKDNSFNLSNFLNGPGSFKSHLSAGGKEAELFRIYEKFGQTHPGLAYVYSGRADGGYIQWPDVAMKDAYDPRPRPWYKKALEHPGEVVRTEAYYWAGDDATFVGTAKTITDSSGKVIGVQSMDVSVKQLTEIVQQIKIGERGHILLIEDNGTVLVDPLFPEHNFKKIDELNSPLFKQLASVDSGLLEVERNGEHYLAKVVKSSALGWRFVALVPSSEVYQTANNIAWLSLVIAALLIALFIIIGAFFSKLITRPIDSVAAVLKSIAEGEGDLTTRLPITSNDEVGELSRSFNQFIEKLQSIIQQIVGLSGDLKTSADAAAESANNSMDEVKLQQDQITLVATSVEEMSAATQDIAANAENTSHAASESARFSQQGQAVVMKARDSIGDLAGEVSTASQVILKLSEHSQQINSILGTIQGIAEQTNLLALNAAIEAARAGDNGRGFAVVADEVRSLSQKTTVSTADIRNMIATLQSTMQQAVSIMASSEAMAQSSVEEANQAYEQLILITDSVNNISDMSAQIATATEEQSMVNSGIAENTSRIKMIADQMLENADTRLARSRKLHTLSEGMHGQVGLFKV</sequence>
<comment type="similarity">
    <text evidence="8">Belongs to the methyl-accepting chemotaxis (MCP) protein family.</text>
</comment>
<dbReference type="InterPro" id="IPR004089">
    <property type="entry name" value="MCPsignal_dom"/>
</dbReference>
<evidence type="ECO:0000259" key="11">
    <source>
        <dbReference type="PROSITE" id="PS50111"/>
    </source>
</evidence>
<keyword evidence="6 10" id="KW-0472">Membrane</keyword>
<evidence type="ECO:0000256" key="2">
    <source>
        <dbReference type="ARBA" id="ARBA00022475"/>
    </source>
</evidence>
<dbReference type="OrthoDB" id="9760371at2"/>
<dbReference type="CDD" id="cd12912">
    <property type="entry name" value="PDC2_MCP_like"/>
    <property type="match status" value="1"/>
</dbReference>
<organism evidence="13 14">
    <name type="scientific">Amphritea atlantica</name>
    <dbReference type="NCBI Taxonomy" id="355243"/>
    <lineage>
        <taxon>Bacteria</taxon>
        <taxon>Pseudomonadati</taxon>
        <taxon>Pseudomonadota</taxon>
        <taxon>Gammaproteobacteria</taxon>
        <taxon>Oceanospirillales</taxon>
        <taxon>Oceanospirillaceae</taxon>
        <taxon>Amphritea</taxon>
    </lineage>
</organism>
<keyword evidence="4 10" id="KW-0812">Transmembrane</keyword>
<dbReference type="GO" id="GO:0006935">
    <property type="term" value="P:chemotaxis"/>
    <property type="evidence" value="ECO:0007669"/>
    <property type="project" value="UniProtKB-KW"/>
</dbReference>
<dbReference type="GO" id="GO:0007165">
    <property type="term" value="P:signal transduction"/>
    <property type="evidence" value="ECO:0007669"/>
    <property type="project" value="UniProtKB-KW"/>
</dbReference>
<keyword evidence="3" id="KW-0145">Chemotaxis</keyword>
<evidence type="ECO:0000256" key="7">
    <source>
        <dbReference type="ARBA" id="ARBA00023224"/>
    </source>
</evidence>
<keyword evidence="7 9" id="KW-0807">Transducer</keyword>
<dbReference type="CDD" id="cd11386">
    <property type="entry name" value="MCP_signal"/>
    <property type="match status" value="1"/>
</dbReference>
<dbReference type="SMART" id="SM00283">
    <property type="entry name" value="MA"/>
    <property type="match status" value="1"/>
</dbReference>
<evidence type="ECO:0000256" key="4">
    <source>
        <dbReference type="ARBA" id="ARBA00022692"/>
    </source>
</evidence>
<dbReference type="AlphaFoldDB" id="A0A1H9E5R6"/>
<feature type="transmembrane region" description="Helical" evidence="10">
    <location>
        <begin position="7"/>
        <end position="28"/>
    </location>
</feature>
<evidence type="ECO:0000313" key="14">
    <source>
        <dbReference type="Proteomes" id="UP000198749"/>
    </source>
</evidence>
<keyword evidence="14" id="KW-1185">Reference proteome</keyword>
<keyword evidence="5 10" id="KW-1133">Transmembrane helix</keyword>
<dbReference type="PANTHER" id="PTHR32089">
    <property type="entry name" value="METHYL-ACCEPTING CHEMOTAXIS PROTEIN MCPB"/>
    <property type="match status" value="1"/>
</dbReference>
<dbReference type="Pfam" id="PF02743">
    <property type="entry name" value="dCache_1"/>
    <property type="match status" value="1"/>
</dbReference>
<dbReference type="CDD" id="cd18773">
    <property type="entry name" value="PDC1_HK_sensor"/>
    <property type="match status" value="1"/>
</dbReference>
<dbReference type="Gene3D" id="3.30.450.20">
    <property type="entry name" value="PAS domain"/>
    <property type="match status" value="1"/>
</dbReference>
<dbReference type="InterPro" id="IPR003660">
    <property type="entry name" value="HAMP_dom"/>
</dbReference>
<dbReference type="PROSITE" id="PS50885">
    <property type="entry name" value="HAMP"/>
    <property type="match status" value="1"/>
</dbReference>
<dbReference type="Pfam" id="PF00672">
    <property type="entry name" value="HAMP"/>
    <property type="match status" value="1"/>
</dbReference>
<dbReference type="STRING" id="355243.SAMN03080615_00709"/>
<dbReference type="RefSeq" id="WP_091354131.1">
    <property type="nucleotide sequence ID" value="NZ_AP025284.1"/>
</dbReference>
<dbReference type="SMART" id="SM00304">
    <property type="entry name" value="HAMP"/>
    <property type="match status" value="1"/>
</dbReference>
<dbReference type="CDD" id="cd06225">
    <property type="entry name" value="HAMP"/>
    <property type="match status" value="1"/>
</dbReference>
<evidence type="ECO:0000256" key="6">
    <source>
        <dbReference type="ARBA" id="ARBA00023136"/>
    </source>
</evidence>
<accession>A0A1H9E5R6</accession>
<proteinExistence type="inferred from homology"/>
<dbReference type="Gene3D" id="1.10.287.950">
    <property type="entry name" value="Methyl-accepting chemotaxis protein"/>
    <property type="match status" value="1"/>
</dbReference>
<evidence type="ECO:0000313" key="13">
    <source>
        <dbReference type="EMBL" id="SEQ21086.1"/>
    </source>
</evidence>
<comment type="subcellular location">
    <subcellularLocation>
        <location evidence="1">Cell membrane</location>
        <topology evidence="1">Multi-pass membrane protein</topology>
    </subcellularLocation>
</comment>
<dbReference type="PROSITE" id="PS50111">
    <property type="entry name" value="CHEMOTAXIS_TRANSDUC_2"/>
    <property type="match status" value="1"/>
</dbReference>
<evidence type="ECO:0000256" key="3">
    <source>
        <dbReference type="ARBA" id="ARBA00022500"/>
    </source>
</evidence>
<dbReference type="PANTHER" id="PTHR32089:SF117">
    <property type="entry name" value="METHYL ACCEPTING SENSORY TRANSDUCER WITH CACHE_1 SMALL MOLECULE BINDING DOMAIN"/>
    <property type="match status" value="1"/>
</dbReference>
<dbReference type="FunFam" id="1.10.287.950:FF:000001">
    <property type="entry name" value="Methyl-accepting chemotaxis sensory transducer"/>
    <property type="match status" value="1"/>
</dbReference>
<dbReference type="InterPro" id="IPR033479">
    <property type="entry name" value="dCache_1"/>
</dbReference>